<evidence type="ECO:0000256" key="4">
    <source>
        <dbReference type="ARBA" id="ARBA00022701"/>
    </source>
</evidence>
<evidence type="ECO:0000256" key="6">
    <source>
        <dbReference type="ARBA" id="ARBA00023212"/>
    </source>
</evidence>
<evidence type="ECO:0000313" key="8">
    <source>
        <dbReference type="EMBL" id="CAD9808460.1"/>
    </source>
</evidence>
<dbReference type="GO" id="GO:0005874">
    <property type="term" value="C:microtubule"/>
    <property type="evidence" value="ECO:0007669"/>
    <property type="project" value="UniProtKB-KW"/>
</dbReference>
<evidence type="ECO:0000256" key="2">
    <source>
        <dbReference type="ARBA" id="ARBA00005678"/>
    </source>
</evidence>
<evidence type="ECO:0008006" key="9">
    <source>
        <dbReference type="Google" id="ProtNLM"/>
    </source>
</evidence>
<dbReference type="EMBL" id="HBHQ01000455">
    <property type="protein sequence ID" value="CAD9808460.1"/>
    <property type="molecule type" value="Transcribed_RNA"/>
</dbReference>
<feature type="region of interest" description="Disordered" evidence="7">
    <location>
        <begin position="1"/>
        <end position="43"/>
    </location>
</feature>
<proteinExistence type="inferred from homology"/>
<dbReference type="Pfam" id="PF06705">
    <property type="entry name" value="SF-assemblin"/>
    <property type="match status" value="1"/>
</dbReference>
<feature type="compositionally biased region" description="Polar residues" evidence="7">
    <location>
        <begin position="1"/>
        <end position="19"/>
    </location>
</feature>
<sequence>MPNNNNSPYDRTLEQRQWISTDSTTPISSSTPKPSESAVGDGSFEALLRERTRLRKEKEEHSVAELRVQMVSMERALAAEVQRRIYSVTQMELKCRETIGQMEAKCQDVLDQRLGHMETRLQQVEQSLEQWTTESHQSLSHDIPQQIRTQSTTLKESLDDLNQSLALERNERLGRDQRLGEQVDHFSKSWNSQMDQERAERLEGMAQVHDTFRLTSDQHETAAQHLEQTMQDELADLGAQIERERKERTMEDDEIVNALNRYTDYLQTSLNVISDD</sequence>
<evidence type="ECO:0000256" key="3">
    <source>
        <dbReference type="ARBA" id="ARBA00022490"/>
    </source>
</evidence>
<keyword evidence="6" id="KW-0206">Cytoskeleton</keyword>
<dbReference type="PANTHER" id="PTHR40412:SF1">
    <property type="entry name" value="SF-ASSEMBLIN"/>
    <property type="match status" value="1"/>
</dbReference>
<dbReference type="GO" id="GO:0005200">
    <property type="term" value="F:structural constituent of cytoskeleton"/>
    <property type="evidence" value="ECO:0007669"/>
    <property type="project" value="InterPro"/>
</dbReference>
<evidence type="ECO:0000256" key="7">
    <source>
        <dbReference type="SAM" id="MobiDB-lite"/>
    </source>
</evidence>
<evidence type="ECO:0000256" key="1">
    <source>
        <dbReference type="ARBA" id="ARBA00004245"/>
    </source>
</evidence>
<keyword evidence="5" id="KW-0175">Coiled coil</keyword>
<keyword evidence="4" id="KW-0493">Microtubule</keyword>
<gene>
    <name evidence="8" type="ORF">ASEP1449_LOCUS282</name>
</gene>
<keyword evidence="3" id="KW-0963">Cytoplasm</keyword>
<reference evidence="8" key="1">
    <citation type="submission" date="2021-01" db="EMBL/GenBank/DDBJ databases">
        <authorList>
            <person name="Corre E."/>
            <person name="Pelletier E."/>
            <person name="Niang G."/>
            <person name="Scheremetjew M."/>
            <person name="Finn R."/>
            <person name="Kale V."/>
            <person name="Holt S."/>
            <person name="Cochrane G."/>
            <person name="Meng A."/>
            <person name="Brown T."/>
            <person name="Cohen L."/>
        </authorList>
    </citation>
    <scope>NUCLEOTIDE SEQUENCE</scope>
    <source>
        <strain evidence="8">CCMP2084</strain>
    </source>
</reference>
<comment type="similarity">
    <text evidence="2">Belongs to the SF-assemblin family.</text>
</comment>
<dbReference type="PANTHER" id="PTHR40412">
    <property type="entry name" value="SF-ASSEMBLIN"/>
    <property type="match status" value="1"/>
</dbReference>
<name>A0A7S2U4T1_9STRA</name>
<organism evidence="8">
    <name type="scientific">Attheya septentrionalis</name>
    <dbReference type="NCBI Taxonomy" id="420275"/>
    <lineage>
        <taxon>Eukaryota</taxon>
        <taxon>Sar</taxon>
        <taxon>Stramenopiles</taxon>
        <taxon>Ochrophyta</taxon>
        <taxon>Bacillariophyta</taxon>
        <taxon>Coscinodiscophyceae</taxon>
        <taxon>Chaetocerotophycidae</taxon>
        <taxon>Chaetocerotales</taxon>
        <taxon>Attheyaceae</taxon>
        <taxon>Attheya</taxon>
    </lineage>
</organism>
<accession>A0A7S2U4T1</accession>
<feature type="compositionally biased region" description="Low complexity" evidence="7">
    <location>
        <begin position="20"/>
        <end position="37"/>
    </location>
</feature>
<comment type="subcellular location">
    <subcellularLocation>
        <location evidence="1">Cytoplasm</location>
        <location evidence="1">Cytoskeleton</location>
    </subcellularLocation>
</comment>
<dbReference type="PRINTS" id="PR01799">
    <property type="entry name" value="SFASSEMBLIN"/>
</dbReference>
<evidence type="ECO:0000256" key="5">
    <source>
        <dbReference type="ARBA" id="ARBA00023054"/>
    </source>
</evidence>
<dbReference type="AlphaFoldDB" id="A0A7S2U4T1"/>
<dbReference type="InterPro" id="IPR008374">
    <property type="entry name" value="SF_assemblin/giardin_b"/>
</dbReference>
<protein>
    <recommendedName>
        <fullName evidence="9">SF-assemblin</fullName>
    </recommendedName>
</protein>